<accession>A0A8J5QFV4</accession>
<dbReference type="Pfam" id="PF09814">
    <property type="entry name" value="HECT_2"/>
    <property type="match status" value="1"/>
</dbReference>
<dbReference type="OrthoDB" id="386949at2759"/>
<dbReference type="Proteomes" id="UP000694255">
    <property type="component" value="Unassembled WGS sequence"/>
</dbReference>
<dbReference type="GO" id="GO:0005634">
    <property type="term" value="C:nucleus"/>
    <property type="evidence" value="ECO:0007669"/>
    <property type="project" value="TreeGrafter"/>
</dbReference>
<dbReference type="PANTHER" id="PTHR31531:SF2">
    <property type="entry name" value="E3 UBIQUITIN-PROTEIN LIGASE E3D"/>
    <property type="match status" value="1"/>
</dbReference>
<reference evidence="1 2" key="1">
    <citation type="journal article" date="2021" name="DNA Res.">
        <title>Genome analysis of Candida subhashii reveals its hybrid nature and dual mitochondrial genome conformations.</title>
        <authorList>
            <person name="Mixao V."/>
            <person name="Hegedusova E."/>
            <person name="Saus E."/>
            <person name="Pryszcz L.P."/>
            <person name="Cillingova A."/>
            <person name="Nosek J."/>
            <person name="Gabaldon T."/>
        </authorList>
    </citation>
    <scope>NUCLEOTIDE SEQUENCE [LARGE SCALE GENOMIC DNA]</scope>
    <source>
        <strain evidence="1 2">CBS 10753</strain>
    </source>
</reference>
<comment type="caution">
    <text evidence="1">The sequence shown here is derived from an EMBL/GenBank/DDBJ whole genome shotgun (WGS) entry which is preliminary data.</text>
</comment>
<dbReference type="GO" id="GO:0000209">
    <property type="term" value="P:protein polyubiquitination"/>
    <property type="evidence" value="ECO:0007669"/>
    <property type="project" value="TreeGrafter"/>
</dbReference>
<dbReference type="GO" id="GO:0061630">
    <property type="term" value="F:ubiquitin protein ligase activity"/>
    <property type="evidence" value="ECO:0007669"/>
    <property type="project" value="TreeGrafter"/>
</dbReference>
<evidence type="ECO:0000313" key="1">
    <source>
        <dbReference type="EMBL" id="KAG7661363.1"/>
    </source>
</evidence>
<dbReference type="AlphaFoldDB" id="A0A8J5QFV4"/>
<proteinExistence type="predicted"/>
<dbReference type="GO" id="GO:0000151">
    <property type="term" value="C:ubiquitin ligase complex"/>
    <property type="evidence" value="ECO:0007669"/>
    <property type="project" value="TreeGrafter"/>
</dbReference>
<dbReference type="GeneID" id="73471955"/>
<dbReference type="PANTHER" id="PTHR31531">
    <property type="entry name" value="E3 UBIQUITIN-PROTEIN LIGASE E3D FAMILY MEMBER"/>
    <property type="match status" value="1"/>
</dbReference>
<protein>
    <recommendedName>
        <fullName evidence="3">Ubiquitin-conjugating enzyme E2-binding protein</fullName>
    </recommendedName>
</protein>
<keyword evidence="2" id="KW-1185">Reference proteome</keyword>
<organism evidence="1 2">
    <name type="scientific">[Candida] subhashii</name>
    <dbReference type="NCBI Taxonomy" id="561895"/>
    <lineage>
        <taxon>Eukaryota</taxon>
        <taxon>Fungi</taxon>
        <taxon>Dikarya</taxon>
        <taxon>Ascomycota</taxon>
        <taxon>Saccharomycotina</taxon>
        <taxon>Pichiomycetes</taxon>
        <taxon>Debaryomycetaceae</taxon>
        <taxon>Spathaspora</taxon>
    </lineage>
</organism>
<evidence type="ECO:0008006" key="3">
    <source>
        <dbReference type="Google" id="ProtNLM"/>
    </source>
</evidence>
<evidence type="ECO:0000313" key="2">
    <source>
        <dbReference type="Proteomes" id="UP000694255"/>
    </source>
</evidence>
<dbReference type="GO" id="GO:0030332">
    <property type="term" value="F:cyclin binding"/>
    <property type="evidence" value="ECO:0007669"/>
    <property type="project" value="TreeGrafter"/>
</dbReference>
<dbReference type="GO" id="GO:0031624">
    <property type="term" value="F:ubiquitin conjugating enzyme binding"/>
    <property type="evidence" value="ECO:0007669"/>
    <property type="project" value="TreeGrafter"/>
</dbReference>
<dbReference type="GO" id="GO:0043161">
    <property type="term" value="P:proteasome-mediated ubiquitin-dependent protein catabolic process"/>
    <property type="evidence" value="ECO:0007669"/>
    <property type="project" value="TreeGrafter"/>
</dbReference>
<dbReference type="EMBL" id="JAGSYN010000221">
    <property type="protein sequence ID" value="KAG7661363.1"/>
    <property type="molecule type" value="Genomic_DNA"/>
</dbReference>
<dbReference type="RefSeq" id="XP_049261596.1">
    <property type="nucleotide sequence ID" value="XM_049409190.1"/>
</dbReference>
<gene>
    <name evidence="1" type="ORF">J8A68_005155</name>
</gene>
<sequence>MYFAEHLPRVNTISIVVELPSGFIPSKIHPFSPQSLHLIPTTTDHQPIEIKLPISIPQNNELKISGLKLQNQTLSFSILLQSTTAITHTNNDQSVSEFMNLQQSQKWSCKDLQSKTPNPTNNSHQFEFICSNCDAMIIDSAKYLFMDMPSEYWYELMDFWHCHKPDHGHTGDVVKDYEGVLKPNDDRSVIIGNCYFLQLCNEKLEVEGDEVRCERCKHRVGEKYEGVFKLYKWRLKLKYTKDIEVAIEKFDSKLFIYNSIIDKINSLATRRFKFKMNNDKWKYLWVMNLGLDISLDENVHNDALKVLIADDIDSQSQDSYEVMDIPYPDIAQELINHLLETNSKLPKSINSLSIGSNTFLVSYYVSNC</sequence>
<dbReference type="GO" id="GO:0005829">
    <property type="term" value="C:cytosol"/>
    <property type="evidence" value="ECO:0007669"/>
    <property type="project" value="TreeGrafter"/>
</dbReference>
<name>A0A8J5QFV4_9ASCO</name>
<dbReference type="GO" id="GO:0006513">
    <property type="term" value="P:protein monoubiquitination"/>
    <property type="evidence" value="ECO:0007669"/>
    <property type="project" value="TreeGrafter"/>
</dbReference>
<dbReference type="InterPro" id="IPR019193">
    <property type="entry name" value="UBQ-conj_enz_E2-bd_prot"/>
</dbReference>
<dbReference type="GO" id="GO:0051865">
    <property type="term" value="P:protein autoubiquitination"/>
    <property type="evidence" value="ECO:0007669"/>
    <property type="project" value="TreeGrafter"/>
</dbReference>